<dbReference type="PROSITE" id="PS51404">
    <property type="entry name" value="DYP_PEROXIDASE"/>
    <property type="match status" value="1"/>
</dbReference>
<reference evidence="7" key="1">
    <citation type="submission" date="2020-02" db="EMBL/GenBank/DDBJ databases">
        <title>Delineation of the pyrene-degrading pathway in Roseobacter clade bacteria by genomic analysis.</title>
        <authorList>
            <person name="Zhou H."/>
            <person name="Wang H."/>
        </authorList>
    </citation>
    <scope>NUCLEOTIDE SEQUENCE</scope>
    <source>
        <strain evidence="7">PrR005</strain>
    </source>
</reference>
<keyword evidence="5" id="KW-0408">Iron</keyword>
<evidence type="ECO:0000256" key="5">
    <source>
        <dbReference type="ARBA" id="ARBA00023004"/>
    </source>
</evidence>
<organism evidence="7">
    <name type="scientific">Ruegeria sp. PrR005</name>
    <dbReference type="NCBI Taxonomy" id="2706882"/>
    <lineage>
        <taxon>Bacteria</taxon>
        <taxon>Pseudomonadati</taxon>
        <taxon>Pseudomonadota</taxon>
        <taxon>Alphaproteobacteria</taxon>
        <taxon>Rhodobacterales</taxon>
        <taxon>Roseobacteraceae</taxon>
        <taxon>Ruegeria</taxon>
    </lineage>
</organism>
<dbReference type="GO" id="GO:0004601">
    <property type="term" value="F:peroxidase activity"/>
    <property type="evidence" value="ECO:0007669"/>
    <property type="project" value="UniProtKB-KW"/>
</dbReference>
<dbReference type="RefSeq" id="WP_164128061.1">
    <property type="nucleotide sequence ID" value="NZ_JAAGOX010000006.1"/>
</dbReference>
<dbReference type="InterPro" id="IPR006314">
    <property type="entry name" value="Dyp_peroxidase"/>
</dbReference>
<dbReference type="PANTHER" id="PTHR30521:SF5">
    <property type="entry name" value="BLR4509 PROTEIN"/>
    <property type="match status" value="1"/>
</dbReference>
<comment type="caution">
    <text evidence="7">The sequence shown here is derived from an EMBL/GenBank/DDBJ whole genome shotgun (WGS) entry which is preliminary data.</text>
</comment>
<keyword evidence="2" id="KW-0575">Peroxidase</keyword>
<dbReference type="AlphaFoldDB" id="A0A6B2NLT1"/>
<dbReference type="Pfam" id="PF21105">
    <property type="entry name" value="DyP_N"/>
    <property type="match status" value="1"/>
</dbReference>
<evidence type="ECO:0000259" key="6">
    <source>
        <dbReference type="Pfam" id="PF21105"/>
    </source>
</evidence>
<dbReference type="PANTHER" id="PTHR30521">
    <property type="entry name" value="DEFERROCHELATASE/PEROXIDASE"/>
    <property type="match status" value="1"/>
</dbReference>
<name>A0A6B2NLT1_9RHOB</name>
<dbReference type="GO" id="GO:0020037">
    <property type="term" value="F:heme binding"/>
    <property type="evidence" value="ECO:0007669"/>
    <property type="project" value="InterPro"/>
</dbReference>
<dbReference type="InterPro" id="IPR049509">
    <property type="entry name" value="DyP_N"/>
</dbReference>
<dbReference type="GO" id="GO:0046872">
    <property type="term" value="F:metal ion binding"/>
    <property type="evidence" value="ECO:0007669"/>
    <property type="project" value="UniProtKB-KW"/>
</dbReference>
<sequence>MSNINPEDDFDAEKVQGNILRGYKHNNVRHLMLEVTNRDAARRFLAASADGTDKTVPRITRSANWAPPAPEVCFNIGITFEGLRALGLPASELATFPTEYAEGMAKRAVKLGDFGDSAPENWPSPFDQPDRIHIVASVYSNDVDNFDPVEKQVAKAFTVLGVREGRNLPDDKVFFGYRDSISQPRFRHIFDPAMVNVDEPKDPLGTALLGYPTHFEGVEFAIPEPKEVFHDCSFNAFRVLQQKTDAFETYLSEAATKLEKHPKQFELLPEGAEASICGGMSRHDALREVVAAQMCGRWRNGTPYELSPNSDERGDLSLTNYDYTLTSRCPAGSHMRRANPRGGPIVQRVSNYSRRIVRRGMSYGPDPETGEHGLLGNFIGANYGAQFEAVMCDWINFGLQDPRITGTNDPLLGANVPETSAFELTLRDGGHIRLSGFPRFVITRGGAYTMLPSLPAIRYLAQLSG</sequence>
<evidence type="ECO:0000256" key="3">
    <source>
        <dbReference type="ARBA" id="ARBA00022723"/>
    </source>
</evidence>
<keyword evidence="4" id="KW-0560">Oxidoreductase</keyword>
<evidence type="ECO:0000313" key="7">
    <source>
        <dbReference type="EMBL" id="NDW44170.1"/>
    </source>
</evidence>
<accession>A0A6B2NLT1</accession>
<evidence type="ECO:0000256" key="1">
    <source>
        <dbReference type="ARBA" id="ARBA00001970"/>
    </source>
</evidence>
<keyword evidence="3" id="KW-0479">Metal-binding</keyword>
<dbReference type="SUPFAM" id="SSF54909">
    <property type="entry name" value="Dimeric alpha+beta barrel"/>
    <property type="match status" value="1"/>
</dbReference>
<protein>
    <recommendedName>
        <fullName evidence="6">DyP dimeric alpha+beta barrel domain-containing protein</fullName>
    </recommendedName>
</protein>
<dbReference type="InterPro" id="IPR011008">
    <property type="entry name" value="Dimeric_a/b-barrel"/>
</dbReference>
<comment type="cofactor">
    <cofactor evidence="1">
        <name>heme b</name>
        <dbReference type="ChEBI" id="CHEBI:60344"/>
    </cofactor>
</comment>
<gene>
    <name evidence="7" type="ORF">G0P99_04310</name>
</gene>
<dbReference type="GO" id="GO:0005829">
    <property type="term" value="C:cytosol"/>
    <property type="evidence" value="ECO:0007669"/>
    <property type="project" value="TreeGrafter"/>
</dbReference>
<evidence type="ECO:0000256" key="4">
    <source>
        <dbReference type="ARBA" id="ARBA00023002"/>
    </source>
</evidence>
<dbReference type="EMBL" id="JAAGOX010000006">
    <property type="protein sequence ID" value="NDW44170.1"/>
    <property type="molecule type" value="Genomic_DNA"/>
</dbReference>
<proteinExistence type="predicted"/>
<feature type="domain" description="DyP dimeric alpha+beta barrel" evidence="6">
    <location>
        <begin position="15"/>
        <end position="157"/>
    </location>
</feature>
<evidence type="ECO:0000256" key="2">
    <source>
        <dbReference type="ARBA" id="ARBA00022559"/>
    </source>
</evidence>